<evidence type="ECO:0000256" key="7">
    <source>
        <dbReference type="RuleBase" id="RU363032"/>
    </source>
</evidence>
<dbReference type="InterPro" id="IPR051393">
    <property type="entry name" value="ABC_transporter_permease"/>
</dbReference>
<dbReference type="PANTHER" id="PTHR30193">
    <property type="entry name" value="ABC TRANSPORTER PERMEASE PROTEIN"/>
    <property type="match status" value="1"/>
</dbReference>
<comment type="similarity">
    <text evidence="7">Belongs to the binding-protein-dependent transport system permease family.</text>
</comment>
<proteinExistence type="inferred from homology"/>
<evidence type="ECO:0000256" key="1">
    <source>
        <dbReference type="ARBA" id="ARBA00004651"/>
    </source>
</evidence>
<evidence type="ECO:0000256" key="4">
    <source>
        <dbReference type="ARBA" id="ARBA00022692"/>
    </source>
</evidence>
<dbReference type="SUPFAM" id="SSF161098">
    <property type="entry name" value="MetI-like"/>
    <property type="match status" value="1"/>
</dbReference>
<feature type="transmembrane region" description="Helical" evidence="7">
    <location>
        <begin position="230"/>
        <end position="252"/>
    </location>
</feature>
<feature type="transmembrane region" description="Helical" evidence="7">
    <location>
        <begin position="286"/>
        <end position="307"/>
    </location>
</feature>
<accession>A0A7W8G9X8</accession>
<feature type="transmembrane region" description="Helical" evidence="7">
    <location>
        <begin position="335"/>
        <end position="353"/>
    </location>
</feature>
<dbReference type="GO" id="GO:0055085">
    <property type="term" value="P:transmembrane transport"/>
    <property type="evidence" value="ECO:0007669"/>
    <property type="project" value="InterPro"/>
</dbReference>
<dbReference type="InterPro" id="IPR000515">
    <property type="entry name" value="MetI-like"/>
</dbReference>
<dbReference type="PROSITE" id="PS50928">
    <property type="entry name" value="ABC_TM1"/>
    <property type="match status" value="1"/>
</dbReference>
<dbReference type="EMBL" id="JACHFQ010000005">
    <property type="protein sequence ID" value="MBB5226416.1"/>
    <property type="molecule type" value="Genomic_DNA"/>
</dbReference>
<feature type="transmembrane region" description="Helical" evidence="7">
    <location>
        <begin position="81"/>
        <end position="99"/>
    </location>
</feature>
<dbReference type="AlphaFoldDB" id="A0A7W8G9X8"/>
<feature type="transmembrane region" description="Helical" evidence="7">
    <location>
        <begin position="174"/>
        <end position="194"/>
    </location>
</feature>
<evidence type="ECO:0000256" key="6">
    <source>
        <dbReference type="ARBA" id="ARBA00023136"/>
    </source>
</evidence>
<evidence type="ECO:0000256" key="2">
    <source>
        <dbReference type="ARBA" id="ARBA00022448"/>
    </source>
</evidence>
<gene>
    <name evidence="9" type="ORF">HNP76_001789</name>
</gene>
<organism evidence="9 10">
    <name type="scientific">Treponema ruminis</name>
    <dbReference type="NCBI Taxonomy" id="744515"/>
    <lineage>
        <taxon>Bacteria</taxon>
        <taxon>Pseudomonadati</taxon>
        <taxon>Spirochaetota</taxon>
        <taxon>Spirochaetia</taxon>
        <taxon>Spirochaetales</taxon>
        <taxon>Treponemataceae</taxon>
        <taxon>Treponema</taxon>
    </lineage>
</organism>
<feature type="transmembrane region" description="Helical" evidence="7">
    <location>
        <begin position="141"/>
        <end position="162"/>
    </location>
</feature>
<keyword evidence="6 7" id="KW-0472">Membrane</keyword>
<dbReference type="Proteomes" id="UP000518887">
    <property type="component" value="Unassembled WGS sequence"/>
</dbReference>
<feature type="transmembrane region" description="Helical" evidence="7">
    <location>
        <begin position="20"/>
        <end position="37"/>
    </location>
</feature>
<keyword evidence="5 7" id="KW-1133">Transmembrane helix</keyword>
<reference evidence="9 10" key="1">
    <citation type="submission" date="2020-08" db="EMBL/GenBank/DDBJ databases">
        <title>Genomic Encyclopedia of Type Strains, Phase IV (KMG-IV): sequencing the most valuable type-strain genomes for metagenomic binning, comparative biology and taxonomic classification.</title>
        <authorList>
            <person name="Goeker M."/>
        </authorList>
    </citation>
    <scope>NUCLEOTIDE SEQUENCE [LARGE SCALE GENOMIC DNA]</scope>
    <source>
        <strain evidence="9 10">DSM 103462</strain>
    </source>
</reference>
<evidence type="ECO:0000313" key="9">
    <source>
        <dbReference type="EMBL" id="MBB5226416.1"/>
    </source>
</evidence>
<comment type="subcellular location">
    <subcellularLocation>
        <location evidence="1 7">Cell membrane</location>
        <topology evidence="1 7">Multi-pass membrane protein</topology>
    </subcellularLocation>
</comment>
<feature type="transmembrane region" description="Helical" evidence="7">
    <location>
        <begin position="49"/>
        <end position="69"/>
    </location>
</feature>
<dbReference type="Gene3D" id="1.10.3720.10">
    <property type="entry name" value="MetI-like"/>
    <property type="match status" value="1"/>
</dbReference>
<dbReference type="RefSeq" id="WP_184659653.1">
    <property type="nucleotide sequence ID" value="NZ_CP031518.1"/>
</dbReference>
<evidence type="ECO:0000259" key="8">
    <source>
        <dbReference type="PROSITE" id="PS50928"/>
    </source>
</evidence>
<dbReference type="PANTHER" id="PTHR30193:SF18">
    <property type="entry name" value="OSMOPROTECTIVE COMPOUNDS UPTAKE PERMEASE PROTEIN GGTC"/>
    <property type="match status" value="1"/>
</dbReference>
<evidence type="ECO:0000313" key="10">
    <source>
        <dbReference type="Proteomes" id="UP000518887"/>
    </source>
</evidence>
<dbReference type="Pfam" id="PF00528">
    <property type="entry name" value="BPD_transp_1"/>
    <property type="match status" value="1"/>
</dbReference>
<evidence type="ECO:0000256" key="3">
    <source>
        <dbReference type="ARBA" id="ARBA00022475"/>
    </source>
</evidence>
<dbReference type="InterPro" id="IPR035906">
    <property type="entry name" value="MetI-like_sf"/>
</dbReference>
<protein>
    <submittedName>
        <fullName evidence="9">Alpha-glucoside transport system permease protein</fullName>
    </submittedName>
</protein>
<keyword evidence="10" id="KW-1185">Reference proteome</keyword>
<dbReference type="CDD" id="cd06261">
    <property type="entry name" value="TM_PBP2"/>
    <property type="match status" value="1"/>
</dbReference>
<keyword evidence="4 7" id="KW-0812">Transmembrane</keyword>
<keyword evidence="3" id="KW-1003">Cell membrane</keyword>
<sequence length="363" mass="39978">MAETRTLKSYASLSDIVKTALVVIATVIVAGSGFSLLKANVLPQVPTTLVAIVWGVSSVILIFYSLNLLAQIFPTKVYNKIVPYIFIGPAVLIMGWYLLLPTLRSLLLSFMDKTSTHFVWFDNYKFLFSDRSMLVSIRNTLIWLVCGTGFSVFIGLVVAILAERSYIEKGTKTFIFLPMSISLVGAGVIFKFMYAAKFGGAEQIGLLNAIVTSLGGNPQNWLGKAPWNNFFLIAIFVWLQTGFALVVLSAALKAVPEEMLEAARIDGANEFTTLVKIVIPNIKASIISVSTTILLAALKCFDIVYSMTNGMFGTEVLASQQYKQMFTFQNYGRGSAIAILILIGVSPVIYYNLKEFHNKEAFK</sequence>
<keyword evidence="2 7" id="KW-0813">Transport</keyword>
<evidence type="ECO:0000256" key="5">
    <source>
        <dbReference type="ARBA" id="ARBA00022989"/>
    </source>
</evidence>
<dbReference type="GO" id="GO:0005886">
    <property type="term" value="C:plasma membrane"/>
    <property type="evidence" value="ECO:0007669"/>
    <property type="project" value="UniProtKB-SubCell"/>
</dbReference>
<name>A0A7W8G9X8_9SPIR</name>
<feature type="domain" description="ABC transmembrane type-1" evidence="8">
    <location>
        <begin position="137"/>
        <end position="352"/>
    </location>
</feature>
<comment type="caution">
    <text evidence="9">The sequence shown here is derived from an EMBL/GenBank/DDBJ whole genome shotgun (WGS) entry which is preliminary data.</text>
</comment>